<dbReference type="GO" id="GO:0003746">
    <property type="term" value="F:translation elongation factor activity"/>
    <property type="evidence" value="ECO:0007669"/>
    <property type="project" value="UniProtKB-UniRule"/>
</dbReference>
<dbReference type="AlphaFoldDB" id="A0A345ZCR8"/>
<evidence type="ECO:0000256" key="3">
    <source>
        <dbReference type="ARBA" id="ARBA00022768"/>
    </source>
</evidence>
<dbReference type="EMBL" id="CP025544">
    <property type="protein sequence ID" value="AXK61085.1"/>
    <property type="molecule type" value="Genomic_DNA"/>
</dbReference>
<organism evidence="9 10">
    <name type="scientific">Candidatus Chromulinivorax destructor</name>
    <dbReference type="NCBI Taxonomy" id="2066483"/>
    <lineage>
        <taxon>Bacteria</taxon>
        <taxon>Candidatus Babelota</taxon>
        <taxon>Candidatus Babeliae</taxon>
        <taxon>Candidatus Babeliales</taxon>
        <taxon>Candidatus Chromulinivoraceae</taxon>
        <taxon>Candidatus Chromulinivorax</taxon>
    </lineage>
</organism>
<dbReference type="InterPro" id="IPR014039">
    <property type="entry name" value="Transl_elong_EFTs/EF1B_dimer"/>
</dbReference>
<comment type="subcellular location">
    <subcellularLocation>
        <location evidence="5 7">Cytoplasm</location>
    </subcellularLocation>
</comment>
<dbReference type="InterPro" id="IPR018101">
    <property type="entry name" value="Transl_elong_Ts_CS"/>
</dbReference>
<evidence type="ECO:0000313" key="9">
    <source>
        <dbReference type="EMBL" id="AXK61085.1"/>
    </source>
</evidence>
<evidence type="ECO:0000256" key="4">
    <source>
        <dbReference type="ARBA" id="ARBA00022917"/>
    </source>
</evidence>
<dbReference type="SUPFAM" id="SSF54713">
    <property type="entry name" value="Elongation factor Ts (EF-Ts), dimerisation domain"/>
    <property type="match status" value="1"/>
</dbReference>
<keyword evidence="5" id="KW-0963">Cytoplasm</keyword>
<evidence type="ECO:0000256" key="5">
    <source>
        <dbReference type="HAMAP-Rule" id="MF_00050"/>
    </source>
</evidence>
<keyword evidence="4 5" id="KW-0648">Protein biosynthesis</keyword>
<dbReference type="HAMAP" id="MF_00050">
    <property type="entry name" value="EF_Ts"/>
    <property type="match status" value="1"/>
</dbReference>
<dbReference type="InterPro" id="IPR001816">
    <property type="entry name" value="Transl_elong_EFTs/EF1B"/>
</dbReference>
<comment type="similarity">
    <text evidence="1 5 6">Belongs to the EF-Ts family.</text>
</comment>
<accession>A0A345ZCR8</accession>
<dbReference type="NCBIfam" id="TIGR00116">
    <property type="entry name" value="tsf"/>
    <property type="match status" value="1"/>
</dbReference>
<dbReference type="PROSITE" id="PS01127">
    <property type="entry name" value="EF_TS_2"/>
    <property type="match status" value="1"/>
</dbReference>
<dbReference type="InterPro" id="IPR036402">
    <property type="entry name" value="EF-Ts_dimer_sf"/>
</dbReference>
<reference evidence="9 10" key="1">
    <citation type="submission" date="2017-12" db="EMBL/GenBank/DDBJ databases">
        <title>Chromulinavorax destructans is a abundant pathogen of dominant heterotrophic picoflagllates.</title>
        <authorList>
            <person name="Deeg C.M."/>
            <person name="Zimmer M."/>
            <person name="Suttle C.A."/>
        </authorList>
    </citation>
    <scope>NUCLEOTIDE SEQUENCE [LARGE SCALE GENOMIC DNA]</scope>
    <source>
        <strain evidence="9 10">SeV1</strain>
    </source>
</reference>
<feature type="region of interest" description="Involved in Mg(2+) ion dislocation from EF-Tu" evidence="5">
    <location>
        <begin position="82"/>
        <end position="85"/>
    </location>
</feature>
<keyword evidence="10" id="KW-1185">Reference proteome</keyword>
<proteinExistence type="inferred from homology"/>
<dbReference type="PROSITE" id="PS01126">
    <property type="entry name" value="EF_TS_1"/>
    <property type="match status" value="1"/>
</dbReference>
<dbReference type="Pfam" id="PF00889">
    <property type="entry name" value="EF_TS"/>
    <property type="match status" value="1"/>
</dbReference>
<gene>
    <name evidence="5 9" type="primary">tsf</name>
    <name evidence="9" type="ORF">C0J27_05130</name>
</gene>
<dbReference type="OrthoDB" id="9808348at2"/>
<feature type="domain" description="Translation elongation factor EFTs/EF1B dimerisation" evidence="8">
    <location>
        <begin position="33"/>
        <end position="197"/>
    </location>
</feature>
<dbReference type="PANTHER" id="PTHR11741:SF0">
    <property type="entry name" value="ELONGATION FACTOR TS, MITOCHONDRIAL"/>
    <property type="match status" value="1"/>
</dbReference>
<dbReference type="KEGG" id="cdes:C0J27_05130"/>
<dbReference type="Gene3D" id="3.30.479.20">
    <property type="entry name" value="Elongation factor Ts, dimerisation domain"/>
    <property type="match status" value="1"/>
</dbReference>
<keyword evidence="3 5" id="KW-0251">Elongation factor</keyword>
<evidence type="ECO:0000256" key="6">
    <source>
        <dbReference type="RuleBase" id="RU000642"/>
    </source>
</evidence>
<name>A0A345ZCR8_9BACT</name>
<dbReference type="Proteomes" id="UP000254834">
    <property type="component" value="Chromosome"/>
</dbReference>
<dbReference type="FunFam" id="1.10.286.20:FF:000001">
    <property type="entry name" value="Elongation factor Ts"/>
    <property type="match status" value="1"/>
</dbReference>
<dbReference type="Gene3D" id="1.10.8.10">
    <property type="entry name" value="DNA helicase RuvA subunit, C-terminal domain"/>
    <property type="match status" value="1"/>
</dbReference>
<evidence type="ECO:0000313" key="10">
    <source>
        <dbReference type="Proteomes" id="UP000254834"/>
    </source>
</evidence>
<evidence type="ECO:0000259" key="8">
    <source>
        <dbReference type="Pfam" id="PF00889"/>
    </source>
</evidence>
<dbReference type="InterPro" id="IPR009060">
    <property type="entry name" value="UBA-like_sf"/>
</dbReference>
<dbReference type="PANTHER" id="PTHR11741">
    <property type="entry name" value="ELONGATION FACTOR TS"/>
    <property type="match status" value="1"/>
</dbReference>
<dbReference type="Gene3D" id="1.10.286.20">
    <property type="match status" value="1"/>
</dbReference>
<dbReference type="RefSeq" id="WP_115586100.1">
    <property type="nucleotide sequence ID" value="NZ_CP025544.1"/>
</dbReference>
<dbReference type="CDD" id="cd14275">
    <property type="entry name" value="UBA_EF-Ts"/>
    <property type="match status" value="1"/>
</dbReference>
<sequence length="198" mass="21743">MAKVSLSAIQELRQITGLGMLDCKNALEATDGNIEKAIEELRKKGTSIAGKRAGNATTQGIVVSYIHPGDQTGVLVELNCETDFVARTSATKAFAQDIAMHIAAMKPLYLDNENVDAAFLAKEEEIARELLKNEGKPAAMIDKIVEGKMKKIFSEVCLLKQSFVKDETKTIEELLKELIAKTGENIKIKRFARFEVGN</sequence>
<dbReference type="GO" id="GO:0005737">
    <property type="term" value="C:cytoplasm"/>
    <property type="evidence" value="ECO:0007669"/>
    <property type="project" value="UniProtKB-SubCell"/>
</dbReference>
<comment type="function">
    <text evidence="5 6">Associates with the EF-Tu.GDP complex and induces the exchange of GDP to GTP. It remains bound to the aminoacyl-tRNA.EF-Tu.GTP complex up to the GTP hydrolysis stage on the ribosome.</text>
</comment>
<protein>
    <recommendedName>
        <fullName evidence="2 5">Elongation factor Ts</fullName>
        <shortName evidence="5">EF-Ts</shortName>
    </recommendedName>
</protein>
<evidence type="ECO:0000256" key="7">
    <source>
        <dbReference type="RuleBase" id="RU000643"/>
    </source>
</evidence>
<dbReference type="SUPFAM" id="SSF46934">
    <property type="entry name" value="UBA-like"/>
    <property type="match status" value="1"/>
</dbReference>
<dbReference type="FunFam" id="1.10.8.10:FF:000001">
    <property type="entry name" value="Elongation factor Ts"/>
    <property type="match status" value="1"/>
</dbReference>
<evidence type="ECO:0000256" key="2">
    <source>
        <dbReference type="ARBA" id="ARBA00016956"/>
    </source>
</evidence>
<evidence type="ECO:0000256" key="1">
    <source>
        <dbReference type="ARBA" id="ARBA00005532"/>
    </source>
</evidence>